<feature type="region of interest" description="Disordered" evidence="1">
    <location>
        <begin position="1"/>
        <end position="22"/>
    </location>
</feature>
<evidence type="ECO:0000256" key="1">
    <source>
        <dbReference type="SAM" id="MobiDB-lite"/>
    </source>
</evidence>
<organism evidence="2 3">
    <name type="scientific">Tistrella bauzanensis</name>
    <dbReference type="NCBI Taxonomy" id="657419"/>
    <lineage>
        <taxon>Bacteria</taxon>
        <taxon>Pseudomonadati</taxon>
        <taxon>Pseudomonadota</taxon>
        <taxon>Alphaproteobacteria</taxon>
        <taxon>Geminicoccales</taxon>
        <taxon>Geminicoccaceae</taxon>
        <taxon>Tistrella</taxon>
    </lineage>
</organism>
<dbReference type="RefSeq" id="WP_188576823.1">
    <property type="nucleotide sequence ID" value="NZ_BMDZ01000015.1"/>
</dbReference>
<sequence length="164" mass="17341">MTTSPATPSAPATPTASFGPDSLAARDPRGALKLLSSALIKVHKALIDAELASFGAVDDPYQRLDLVSNHPQFVWLKAFSNTILAIDENRSTRRLPPPDVDDVAGHVITVAGLTGVGPATDAADNHARLRYLERMSTVPAVTVAHGVLKQIVDRLYHPAPGAAH</sequence>
<dbReference type="EMBL" id="BMDZ01000015">
    <property type="protein sequence ID" value="GGB36390.1"/>
    <property type="molecule type" value="Genomic_DNA"/>
</dbReference>
<keyword evidence="3" id="KW-1185">Reference proteome</keyword>
<protein>
    <submittedName>
        <fullName evidence="2">Uncharacterized protein</fullName>
    </submittedName>
</protein>
<proteinExistence type="predicted"/>
<gene>
    <name evidence="2" type="ORF">GCM10011505_17320</name>
</gene>
<name>A0ABQ1IFZ8_9PROT</name>
<reference evidence="3" key="1">
    <citation type="journal article" date="2019" name="Int. J. Syst. Evol. Microbiol.">
        <title>The Global Catalogue of Microorganisms (GCM) 10K type strain sequencing project: providing services to taxonomists for standard genome sequencing and annotation.</title>
        <authorList>
            <consortium name="The Broad Institute Genomics Platform"/>
            <consortium name="The Broad Institute Genome Sequencing Center for Infectious Disease"/>
            <person name="Wu L."/>
            <person name="Ma J."/>
        </authorList>
    </citation>
    <scope>NUCLEOTIDE SEQUENCE [LARGE SCALE GENOMIC DNA]</scope>
    <source>
        <strain evidence="3">CGMCC 1.10188</strain>
    </source>
</reference>
<feature type="compositionally biased region" description="Low complexity" evidence="1">
    <location>
        <begin position="1"/>
        <end position="17"/>
    </location>
</feature>
<accession>A0ABQ1IFZ8</accession>
<evidence type="ECO:0000313" key="3">
    <source>
        <dbReference type="Proteomes" id="UP000603352"/>
    </source>
</evidence>
<evidence type="ECO:0000313" key="2">
    <source>
        <dbReference type="EMBL" id="GGB36390.1"/>
    </source>
</evidence>
<dbReference type="Proteomes" id="UP000603352">
    <property type="component" value="Unassembled WGS sequence"/>
</dbReference>
<comment type="caution">
    <text evidence="2">The sequence shown here is derived from an EMBL/GenBank/DDBJ whole genome shotgun (WGS) entry which is preliminary data.</text>
</comment>